<feature type="compositionally biased region" description="Polar residues" evidence="1">
    <location>
        <begin position="63"/>
        <end position="76"/>
    </location>
</feature>
<reference evidence="3 4" key="1">
    <citation type="submission" date="2019-04" db="EMBL/GenBank/DDBJ databases">
        <title>Draft genome sequences of Streptomyces avermitilis ATCC 31267.</title>
        <authorList>
            <person name="Komaki H."/>
            <person name="Tamura T."/>
            <person name="Hosoyama A."/>
        </authorList>
    </citation>
    <scope>NUCLEOTIDE SEQUENCE [LARGE SCALE GENOMIC DNA]</scope>
    <source>
        <strain evidence="3 4">ATCC 31267</strain>
    </source>
</reference>
<dbReference type="Proteomes" id="UP000299211">
    <property type="component" value="Unassembled WGS sequence"/>
</dbReference>
<protein>
    <submittedName>
        <fullName evidence="3">Uncharacterized protein</fullName>
    </submittedName>
</protein>
<name>A0A4D4MF48_STRAX</name>
<dbReference type="AlphaFoldDB" id="A0A4D4MF48"/>
<evidence type="ECO:0000313" key="3">
    <source>
        <dbReference type="EMBL" id="GDY70611.1"/>
    </source>
</evidence>
<feature type="region of interest" description="Disordered" evidence="1">
    <location>
        <begin position="1"/>
        <end position="76"/>
    </location>
</feature>
<gene>
    <name evidence="2" type="ORF">SAV14893_084000</name>
    <name evidence="3" type="ORF">SAV31267_000960</name>
</gene>
<evidence type="ECO:0000313" key="4">
    <source>
        <dbReference type="Proteomes" id="UP000299211"/>
    </source>
</evidence>
<organism evidence="3 4">
    <name type="scientific">Streptomyces avermitilis</name>
    <dbReference type="NCBI Taxonomy" id="33903"/>
    <lineage>
        <taxon>Bacteria</taxon>
        <taxon>Bacillati</taxon>
        <taxon>Actinomycetota</taxon>
        <taxon>Actinomycetes</taxon>
        <taxon>Kitasatosporales</taxon>
        <taxon>Streptomycetaceae</taxon>
        <taxon>Streptomyces</taxon>
    </lineage>
</organism>
<dbReference type="EMBL" id="BJHY01000001">
    <property type="protein sequence ID" value="GDY70611.1"/>
    <property type="molecule type" value="Genomic_DNA"/>
</dbReference>
<comment type="caution">
    <text evidence="3">The sequence shown here is derived from an EMBL/GenBank/DDBJ whole genome shotgun (WGS) entry which is preliminary data.</text>
</comment>
<dbReference type="EMBL" id="BJHX01000001">
    <property type="protein sequence ID" value="GDY69007.1"/>
    <property type="molecule type" value="Genomic_DNA"/>
</dbReference>
<evidence type="ECO:0000313" key="5">
    <source>
        <dbReference type="Proteomes" id="UP000302139"/>
    </source>
</evidence>
<proteinExistence type="predicted"/>
<accession>A0A4D4MF48</accession>
<evidence type="ECO:0000256" key="1">
    <source>
        <dbReference type="SAM" id="MobiDB-lite"/>
    </source>
</evidence>
<sequence>MNYRLAQASRTDRTRPQTARLVPRPPPQIHPANRPATRANTDSNSQSHQPASATLPCPEQRSRPAQATISDWSSEPSTLKVWSMLPVEPTGQVKHAAGAAS</sequence>
<evidence type="ECO:0000313" key="2">
    <source>
        <dbReference type="EMBL" id="GDY69007.1"/>
    </source>
</evidence>
<feature type="compositionally biased region" description="Polar residues" evidence="1">
    <location>
        <begin position="38"/>
        <end position="52"/>
    </location>
</feature>
<dbReference type="Proteomes" id="UP000302139">
    <property type="component" value="Unassembled WGS sequence"/>
</dbReference>
<reference evidence="2 5" key="2">
    <citation type="submission" date="2019-04" db="EMBL/GenBank/DDBJ databases">
        <title>Draft genome sequences of Streptomyces avermitilis NBRC 14893.</title>
        <authorList>
            <person name="Komaki H."/>
            <person name="Tamura T."/>
            <person name="Hosoyama A."/>
        </authorList>
    </citation>
    <scope>NUCLEOTIDE SEQUENCE [LARGE SCALE GENOMIC DNA]</scope>
    <source>
        <strain evidence="2 5">NBRC 14893</strain>
    </source>
</reference>